<gene>
    <name evidence="2" type="ORF">S03H2_31954</name>
</gene>
<protein>
    <recommendedName>
        <fullName evidence="1">DUF1508 domain-containing protein</fullName>
    </recommendedName>
</protein>
<dbReference type="EMBL" id="BARU01019406">
    <property type="protein sequence ID" value="GAH52317.1"/>
    <property type="molecule type" value="Genomic_DNA"/>
</dbReference>
<dbReference type="PANTHER" id="PTHR40606:SF1">
    <property type="entry name" value="UPF0339 PROTEIN YEGP"/>
    <property type="match status" value="1"/>
</dbReference>
<reference evidence="2" key="1">
    <citation type="journal article" date="2014" name="Front. Microbiol.">
        <title>High frequency of phylogenetically diverse reductive dehalogenase-homologous genes in deep subseafloor sedimentary metagenomes.</title>
        <authorList>
            <person name="Kawai M."/>
            <person name="Futagami T."/>
            <person name="Toyoda A."/>
            <person name="Takaki Y."/>
            <person name="Nishi S."/>
            <person name="Hori S."/>
            <person name="Arai W."/>
            <person name="Tsubouchi T."/>
            <person name="Morono Y."/>
            <person name="Uchiyama I."/>
            <person name="Ito T."/>
            <person name="Fujiyama A."/>
            <person name="Inagaki F."/>
            <person name="Takami H."/>
        </authorList>
    </citation>
    <scope>NUCLEOTIDE SEQUENCE</scope>
    <source>
        <strain evidence="2">Expedition CK06-06</strain>
    </source>
</reference>
<evidence type="ECO:0000259" key="1">
    <source>
        <dbReference type="Pfam" id="PF07411"/>
    </source>
</evidence>
<dbReference type="Pfam" id="PF07411">
    <property type="entry name" value="DUF1508"/>
    <property type="match status" value="1"/>
</dbReference>
<dbReference type="Gene3D" id="2.30.29.80">
    <property type="match status" value="1"/>
</dbReference>
<feature type="domain" description="DUF1508" evidence="1">
    <location>
        <begin position="10"/>
        <end position="57"/>
    </location>
</feature>
<proteinExistence type="predicted"/>
<dbReference type="PANTHER" id="PTHR40606">
    <property type="match status" value="1"/>
</dbReference>
<evidence type="ECO:0000313" key="2">
    <source>
        <dbReference type="EMBL" id="GAH52317.1"/>
    </source>
</evidence>
<dbReference type="AlphaFoldDB" id="X1G4Y8"/>
<accession>X1G4Y8</accession>
<dbReference type="InterPro" id="IPR036913">
    <property type="entry name" value="YegP-like_sf"/>
</dbReference>
<dbReference type="SUPFAM" id="SSF160113">
    <property type="entry name" value="YegP-like"/>
    <property type="match status" value="1"/>
</dbReference>
<comment type="caution">
    <text evidence="2">The sequence shown here is derived from an EMBL/GenBank/DDBJ whole genome shotgun (WGS) entry which is preliminary data.</text>
</comment>
<dbReference type="InterPro" id="IPR010879">
    <property type="entry name" value="DUF1508"/>
</dbReference>
<organism evidence="2">
    <name type="scientific">marine sediment metagenome</name>
    <dbReference type="NCBI Taxonomy" id="412755"/>
    <lineage>
        <taxon>unclassified sequences</taxon>
        <taxon>metagenomes</taxon>
        <taxon>ecological metagenomes</taxon>
    </lineage>
</organism>
<name>X1G4Y8_9ZZZZ</name>
<sequence length="60" mass="6988">MPYKFEIFKDKKDEFRFRMVAPNGQIIANSEGYTRKESCLDTIDSIQRNAADAEIVEVEE</sequence>
<dbReference type="InterPro" id="IPR051141">
    <property type="entry name" value="UPF0339_domain"/>
</dbReference>